<dbReference type="PANTHER" id="PTHR36154">
    <property type="entry name" value="DNA-BINDING TRANSCRIPTIONAL ACTIVATOR ALPA"/>
    <property type="match status" value="1"/>
</dbReference>
<evidence type="ECO:0000313" key="2">
    <source>
        <dbReference type="Proteomes" id="UP000614424"/>
    </source>
</evidence>
<protein>
    <submittedName>
        <fullName evidence="1">AlpA family phage regulatory protein</fullName>
    </submittedName>
</protein>
<dbReference type="InterPro" id="IPR010260">
    <property type="entry name" value="AlpA"/>
</dbReference>
<dbReference type="SUPFAM" id="SSF46955">
    <property type="entry name" value="Putative DNA-binding domain"/>
    <property type="match status" value="1"/>
</dbReference>
<evidence type="ECO:0000313" key="1">
    <source>
        <dbReference type="EMBL" id="MBC8318990.1"/>
    </source>
</evidence>
<dbReference type="EMBL" id="JACNJZ010000208">
    <property type="protein sequence ID" value="MBC8318990.1"/>
    <property type="molecule type" value="Genomic_DNA"/>
</dbReference>
<comment type="caution">
    <text evidence="1">The sequence shown here is derived from an EMBL/GenBank/DDBJ whole genome shotgun (WGS) entry which is preliminary data.</text>
</comment>
<dbReference type="PANTHER" id="PTHR36154:SF1">
    <property type="entry name" value="DNA-BINDING TRANSCRIPTIONAL ACTIVATOR ALPA"/>
    <property type="match status" value="1"/>
</dbReference>
<dbReference type="InterPro" id="IPR052931">
    <property type="entry name" value="Prophage_regulatory_activator"/>
</dbReference>
<dbReference type="InterPro" id="IPR009061">
    <property type="entry name" value="DNA-bd_dom_put_sf"/>
</dbReference>
<sequence>MDNEKVRKGKKSSVQKRIYRIHDLVEIYGMSKATIYRLMDEGKFPRPVRISNRGVGWLMAPLDKWEHDLEGVE</sequence>
<dbReference type="AlphaFoldDB" id="A0A8J6NGB8"/>
<dbReference type="Gene3D" id="1.10.238.160">
    <property type="match status" value="1"/>
</dbReference>
<dbReference type="Proteomes" id="UP000614424">
    <property type="component" value="Unassembled WGS sequence"/>
</dbReference>
<gene>
    <name evidence="1" type="ORF">H8E41_13920</name>
</gene>
<dbReference type="Pfam" id="PF05930">
    <property type="entry name" value="Phage_AlpA"/>
    <property type="match status" value="1"/>
</dbReference>
<name>A0A8J6NGB8_9BACT</name>
<organism evidence="1 2">
    <name type="scientific">Candidatus Desulfobia pelagia</name>
    <dbReference type="NCBI Taxonomy" id="2841692"/>
    <lineage>
        <taxon>Bacteria</taxon>
        <taxon>Pseudomonadati</taxon>
        <taxon>Thermodesulfobacteriota</taxon>
        <taxon>Desulfobulbia</taxon>
        <taxon>Desulfobulbales</taxon>
        <taxon>Desulfobulbaceae</taxon>
        <taxon>Candidatus Desulfobia</taxon>
    </lineage>
</organism>
<accession>A0A8J6NGB8</accession>
<reference evidence="1 2" key="1">
    <citation type="submission" date="2020-08" db="EMBL/GenBank/DDBJ databases">
        <title>Bridging the membrane lipid divide: bacteria of the FCB group superphylum have the potential to synthesize archaeal ether lipids.</title>
        <authorList>
            <person name="Villanueva L."/>
            <person name="Von Meijenfeldt F.A.B."/>
            <person name="Westbye A.B."/>
            <person name="Yadav S."/>
            <person name="Hopmans E.C."/>
            <person name="Dutilh B.E."/>
            <person name="Sinninghe Damste J.S."/>
        </authorList>
    </citation>
    <scope>NUCLEOTIDE SEQUENCE [LARGE SCALE GENOMIC DNA]</scope>
    <source>
        <strain evidence="1">NIOZ-UU47</strain>
    </source>
</reference>
<proteinExistence type="predicted"/>